<organism evidence="1 2">
    <name type="scientific">Chitinophaga solisilvae</name>
    <dbReference type="NCBI Taxonomy" id="1233460"/>
    <lineage>
        <taxon>Bacteria</taxon>
        <taxon>Pseudomonadati</taxon>
        <taxon>Bacteroidota</taxon>
        <taxon>Chitinophagia</taxon>
        <taxon>Chitinophagales</taxon>
        <taxon>Chitinophagaceae</taxon>
        <taxon>Chitinophaga</taxon>
    </lineage>
</organism>
<comment type="caution">
    <text evidence="1">The sequence shown here is derived from an EMBL/GenBank/DDBJ whole genome shotgun (WGS) entry which is preliminary data.</text>
</comment>
<accession>A0A9Q5GPZ4</accession>
<name>A0A9Q5GPZ4_9BACT</name>
<gene>
    <name evidence="1" type="ORF">ECE50_006030</name>
</gene>
<dbReference type="RefSeq" id="WP_127043726.1">
    <property type="nucleotide sequence ID" value="NZ_JAABOK010000020.1"/>
</dbReference>
<keyword evidence="2" id="KW-1185">Reference proteome</keyword>
<sequence>MATLLEDIQTHTQWIVDAFKADNLQLDYTIYSFIQIDRFFEMHSSKGHAVKHGRLEENLGPVLFSIGAYVGETLIRCLPGAVWETDDNDPHGEITIAVVLIDGTRIWPVQRVMKRFSNGSDDSLYPYGYELTKELSGEPFESSFWEVISAPKEEGRKYWWKFW</sequence>
<proteinExistence type="predicted"/>
<reference evidence="1" key="1">
    <citation type="submission" date="2020-05" db="EMBL/GenBank/DDBJ databases">
        <title>Chitinophaga laudate sp. nov., isolated from a tropical peat swamp.</title>
        <authorList>
            <person name="Goh C.B.S."/>
            <person name="Lee M.S."/>
            <person name="Parimannan S."/>
            <person name="Pasbakhsh P."/>
            <person name="Yule C.M."/>
            <person name="Rajandas H."/>
            <person name="Loke S."/>
            <person name="Croft L."/>
            <person name="Tan J.B.L."/>
        </authorList>
    </citation>
    <scope>NUCLEOTIDE SEQUENCE</scope>
    <source>
        <strain evidence="1">Mgbs1</strain>
    </source>
</reference>
<dbReference type="Proteomes" id="UP000281028">
    <property type="component" value="Unassembled WGS sequence"/>
</dbReference>
<evidence type="ECO:0000313" key="2">
    <source>
        <dbReference type="Proteomes" id="UP000281028"/>
    </source>
</evidence>
<dbReference type="AlphaFoldDB" id="A0A9Q5GPZ4"/>
<dbReference type="EMBL" id="RIAR02000001">
    <property type="protein sequence ID" value="NSL86377.1"/>
    <property type="molecule type" value="Genomic_DNA"/>
</dbReference>
<evidence type="ECO:0000313" key="1">
    <source>
        <dbReference type="EMBL" id="NSL86377.1"/>
    </source>
</evidence>
<dbReference type="OrthoDB" id="2381482at2"/>
<protein>
    <submittedName>
        <fullName evidence="1">Uncharacterized protein</fullName>
    </submittedName>
</protein>